<dbReference type="AlphaFoldDB" id="A0A9W8YI46"/>
<dbReference type="InterPro" id="IPR036259">
    <property type="entry name" value="MFS_trans_sf"/>
</dbReference>
<evidence type="ECO:0000259" key="7">
    <source>
        <dbReference type="PROSITE" id="PS50850"/>
    </source>
</evidence>
<feature type="transmembrane region" description="Helical" evidence="6">
    <location>
        <begin position="291"/>
        <end position="311"/>
    </location>
</feature>
<feature type="transmembrane region" description="Helical" evidence="6">
    <location>
        <begin position="498"/>
        <end position="522"/>
    </location>
</feature>
<feature type="compositionally biased region" description="Polar residues" evidence="5">
    <location>
        <begin position="19"/>
        <end position="42"/>
    </location>
</feature>
<organism evidence="8 9">
    <name type="scientific">Gnomoniopsis smithogilvyi</name>
    <dbReference type="NCBI Taxonomy" id="1191159"/>
    <lineage>
        <taxon>Eukaryota</taxon>
        <taxon>Fungi</taxon>
        <taxon>Dikarya</taxon>
        <taxon>Ascomycota</taxon>
        <taxon>Pezizomycotina</taxon>
        <taxon>Sordariomycetes</taxon>
        <taxon>Sordariomycetidae</taxon>
        <taxon>Diaporthales</taxon>
        <taxon>Gnomoniaceae</taxon>
        <taxon>Gnomoniopsis</taxon>
    </lineage>
</organism>
<gene>
    <name evidence="8" type="ORF">N0V93_009991</name>
</gene>
<feature type="transmembrane region" description="Helical" evidence="6">
    <location>
        <begin position="440"/>
        <end position="462"/>
    </location>
</feature>
<feature type="transmembrane region" description="Helical" evidence="6">
    <location>
        <begin position="414"/>
        <end position="433"/>
    </location>
</feature>
<feature type="transmembrane region" description="Helical" evidence="6">
    <location>
        <begin position="542"/>
        <end position="566"/>
    </location>
</feature>
<feature type="region of interest" description="Disordered" evidence="5">
    <location>
        <begin position="54"/>
        <end position="73"/>
    </location>
</feature>
<feature type="domain" description="Major facilitator superfamily (MFS) profile" evidence="7">
    <location>
        <begin position="84"/>
        <end position="566"/>
    </location>
</feature>
<dbReference type="InterPro" id="IPR011701">
    <property type="entry name" value="MFS"/>
</dbReference>
<feature type="transmembrane region" description="Helical" evidence="6">
    <location>
        <begin position="323"/>
        <end position="343"/>
    </location>
</feature>
<feature type="transmembrane region" description="Helical" evidence="6">
    <location>
        <begin position="180"/>
        <end position="197"/>
    </location>
</feature>
<feature type="transmembrane region" description="Helical" evidence="6">
    <location>
        <begin position="206"/>
        <end position="223"/>
    </location>
</feature>
<dbReference type="GO" id="GO:0005886">
    <property type="term" value="C:plasma membrane"/>
    <property type="evidence" value="ECO:0007669"/>
    <property type="project" value="TreeGrafter"/>
</dbReference>
<dbReference type="EMBL" id="JAPEVB010000007">
    <property type="protein sequence ID" value="KAJ4385562.1"/>
    <property type="molecule type" value="Genomic_DNA"/>
</dbReference>
<keyword evidence="9" id="KW-1185">Reference proteome</keyword>
<keyword evidence="2 6" id="KW-0812">Transmembrane</keyword>
<dbReference type="PANTHER" id="PTHR23501">
    <property type="entry name" value="MAJOR FACILITATOR SUPERFAMILY"/>
    <property type="match status" value="1"/>
</dbReference>
<dbReference type="PROSITE" id="PS50850">
    <property type="entry name" value="MFS"/>
    <property type="match status" value="1"/>
</dbReference>
<comment type="caution">
    <text evidence="8">The sequence shown here is derived from an EMBL/GenBank/DDBJ whole genome shotgun (WGS) entry which is preliminary data.</text>
</comment>
<feature type="transmembrane region" description="Helical" evidence="6">
    <location>
        <begin position="84"/>
        <end position="109"/>
    </location>
</feature>
<dbReference type="Proteomes" id="UP001140453">
    <property type="component" value="Unassembled WGS sequence"/>
</dbReference>
<feature type="transmembrane region" description="Helical" evidence="6">
    <location>
        <begin position="150"/>
        <end position="168"/>
    </location>
</feature>
<feature type="transmembrane region" description="Helical" evidence="6">
    <location>
        <begin position="121"/>
        <end position="138"/>
    </location>
</feature>
<keyword evidence="3 6" id="KW-1133">Transmembrane helix</keyword>
<proteinExistence type="predicted"/>
<evidence type="ECO:0000313" key="8">
    <source>
        <dbReference type="EMBL" id="KAJ4385562.1"/>
    </source>
</evidence>
<feature type="transmembrane region" description="Helical" evidence="6">
    <location>
        <begin position="235"/>
        <end position="258"/>
    </location>
</feature>
<sequence>MFLAYRFARKKYQEHQAKHQATQLPPQANHGQVQRPSGTNLKGDSVDQGEVAVTSFSSSSPPTTTLSPEEKAENRRRRSYRWKVVFGLFAPFTLQALDTTIVAAALPTIAAEFNRVSEQNWIISVFNLTAAAFLPFWAQAADIFGRHLTIQLTIAIMLIGSAICTGAPTSAFPALLVGRALQGVGAAGVNISVRIILADKVSLADYALNWTLFSLFAAVGYTIGPVVGGYLTETSWRWCFAINLPVAALAIVLVVLVLRKELLGPQPLPELAEHSASRSGRLWVRLSTIDYIGQMLFLFGLGLLILAFTWAGNGESGTYKWSSVQVVAPLVIGAVLTLGWFVYEYSMAPGRKMSRVFPKQRAMMPWALFQNKEISILFLVNFCLGVCMYSVMYFMDFYFQYVQGQSASNAGTALLYFLPGLGVGAYSAMFLVNQYPRQTIYPLMLGSLASAVGIQVLCYAIDVGNLPLVYGMMALAGFGVGVRMSPGSMHGLAYFPANTAQITCIFAFAMPFGGAVGLTLMSTVFNNKLGPDATNAKSAIMYAYYAVVPFMWLCVLACLFLGNVWINKNGDHEVVNGAYILSVVTRSKLVKEKRTRGGGDWENARAYPDAESGAPTDYRKQSDGAATL</sequence>
<feature type="compositionally biased region" description="Low complexity" evidence="5">
    <location>
        <begin position="54"/>
        <end position="67"/>
    </location>
</feature>
<feature type="region of interest" description="Disordered" evidence="5">
    <location>
        <begin position="15"/>
        <end position="45"/>
    </location>
</feature>
<dbReference type="GO" id="GO:0022857">
    <property type="term" value="F:transmembrane transporter activity"/>
    <property type="evidence" value="ECO:0007669"/>
    <property type="project" value="InterPro"/>
</dbReference>
<evidence type="ECO:0000256" key="3">
    <source>
        <dbReference type="ARBA" id="ARBA00022989"/>
    </source>
</evidence>
<accession>A0A9W8YI46</accession>
<name>A0A9W8YI46_9PEZI</name>
<evidence type="ECO:0000256" key="2">
    <source>
        <dbReference type="ARBA" id="ARBA00022692"/>
    </source>
</evidence>
<keyword evidence="4 6" id="KW-0472">Membrane</keyword>
<protein>
    <recommendedName>
        <fullName evidence="7">Major facilitator superfamily (MFS) profile domain-containing protein</fullName>
    </recommendedName>
</protein>
<reference evidence="8" key="1">
    <citation type="submission" date="2022-10" db="EMBL/GenBank/DDBJ databases">
        <title>Tapping the CABI collections for fungal endophytes: first genome assemblies for Collariella, Neodidymelliopsis, Ascochyta clinopodiicola, Didymella pomorum, Didymosphaeria variabile, Neocosmospora piperis and Neocucurbitaria cava.</title>
        <authorList>
            <person name="Hill R."/>
        </authorList>
    </citation>
    <scope>NUCLEOTIDE SEQUENCE</scope>
    <source>
        <strain evidence="8">IMI 355082</strain>
    </source>
</reference>
<evidence type="ECO:0000256" key="1">
    <source>
        <dbReference type="ARBA" id="ARBA00004141"/>
    </source>
</evidence>
<evidence type="ECO:0000256" key="6">
    <source>
        <dbReference type="SAM" id="Phobius"/>
    </source>
</evidence>
<feature type="transmembrane region" description="Helical" evidence="6">
    <location>
        <begin position="374"/>
        <end position="394"/>
    </location>
</feature>
<dbReference type="OrthoDB" id="6770063at2759"/>
<dbReference type="Gene3D" id="1.20.1250.20">
    <property type="entry name" value="MFS general substrate transporter like domains"/>
    <property type="match status" value="2"/>
</dbReference>
<feature type="transmembrane region" description="Helical" evidence="6">
    <location>
        <begin position="468"/>
        <end position="486"/>
    </location>
</feature>
<dbReference type="SUPFAM" id="SSF103473">
    <property type="entry name" value="MFS general substrate transporter"/>
    <property type="match status" value="2"/>
</dbReference>
<dbReference type="Pfam" id="PF07690">
    <property type="entry name" value="MFS_1"/>
    <property type="match status" value="1"/>
</dbReference>
<dbReference type="InterPro" id="IPR020846">
    <property type="entry name" value="MFS_dom"/>
</dbReference>
<feature type="region of interest" description="Disordered" evidence="5">
    <location>
        <begin position="596"/>
        <end position="628"/>
    </location>
</feature>
<evidence type="ECO:0000256" key="4">
    <source>
        <dbReference type="ARBA" id="ARBA00023136"/>
    </source>
</evidence>
<evidence type="ECO:0000256" key="5">
    <source>
        <dbReference type="SAM" id="MobiDB-lite"/>
    </source>
</evidence>
<dbReference type="PANTHER" id="PTHR23501:SF39">
    <property type="entry name" value="MULTIDRUG TRANSPORTER, PUTATIVE (AFU_ORTHOLOGUE AFUA_1G05010)-RELATED"/>
    <property type="match status" value="1"/>
</dbReference>
<comment type="subcellular location">
    <subcellularLocation>
        <location evidence="1">Membrane</location>
        <topology evidence="1">Multi-pass membrane protein</topology>
    </subcellularLocation>
</comment>
<evidence type="ECO:0000313" key="9">
    <source>
        <dbReference type="Proteomes" id="UP001140453"/>
    </source>
</evidence>